<evidence type="ECO:0000259" key="5">
    <source>
        <dbReference type="PROSITE" id="PS51193"/>
    </source>
</evidence>
<gene>
    <name evidence="6" type="ORF">CUN50_02195</name>
</gene>
<keyword evidence="3" id="KW-0540">Nuclease</keyword>
<dbReference type="SMART" id="SM00479">
    <property type="entry name" value="EXOIII"/>
    <property type="match status" value="1"/>
</dbReference>
<dbReference type="InterPro" id="IPR014013">
    <property type="entry name" value="Helic_SF1/SF2_ATP-bd_DinG/Rad3"/>
</dbReference>
<dbReference type="PANTHER" id="PTHR30231">
    <property type="entry name" value="DNA POLYMERASE III SUBUNIT EPSILON"/>
    <property type="match status" value="1"/>
</dbReference>
<dbReference type="InterPro" id="IPR006555">
    <property type="entry name" value="ATP-dep_Helicase_C"/>
</dbReference>
<reference evidence="6 7" key="1">
    <citation type="submission" date="2017-11" db="EMBL/GenBank/DDBJ databases">
        <title>Evolution of Phototrophy in the Chloroflexi Phylum Driven by Horizontal Gene Transfer.</title>
        <authorList>
            <person name="Ward L.M."/>
            <person name="Hemp J."/>
            <person name="Shih P.M."/>
            <person name="Mcglynn S.E."/>
            <person name="Fischer W."/>
        </authorList>
    </citation>
    <scope>NUCLEOTIDE SEQUENCE [LARGE SCALE GENOMIC DNA]</scope>
    <source>
        <strain evidence="6">CP1_1M</strain>
    </source>
</reference>
<dbReference type="InterPro" id="IPR013520">
    <property type="entry name" value="Ribonucl_H"/>
</dbReference>
<evidence type="ECO:0000313" key="7">
    <source>
        <dbReference type="Proteomes" id="UP000228947"/>
    </source>
</evidence>
<keyword evidence="3" id="KW-0269">Exonuclease</keyword>
<evidence type="ECO:0000256" key="3">
    <source>
        <dbReference type="ARBA" id="ARBA00022839"/>
    </source>
</evidence>
<dbReference type="Gene3D" id="3.40.50.300">
    <property type="entry name" value="P-loop containing nucleotide triphosphate hydrolases"/>
    <property type="match status" value="2"/>
</dbReference>
<dbReference type="GO" id="GO:0016818">
    <property type="term" value="F:hydrolase activity, acting on acid anhydrides, in phosphorus-containing anhydrides"/>
    <property type="evidence" value="ECO:0007669"/>
    <property type="project" value="InterPro"/>
</dbReference>
<keyword evidence="2" id="KW-0378">Hydrolase</keyword>
<evidence type="ECO:0000313" key="6">
    <source>
        <dbReference type="EMBL" id="PJF42952.1"/>
    </source>
</evidence>
<name>A0A2M8PZI1_9CHLR</name>
<protein>
    <recommendedName>
        <fullName evidence="5">Helicase ATP-binding domain-containing protein</fullName>
    </recommendedName>
</protein>
<dbReference type="SUPFAM" id="SSF53098">
    <property type="entry name" value="Ribonuclease H-like"/>
    <property type="match status" value="1"/>
</dbReference>
<dbReference type="InterPro" id="IPR036397">
    <property type="entry name" value="RNaseH_sf"/>
</dbReference>
<dbReference type="AlphaFoldDB" id="A0A2M8PZI1"/>
<dbReference type="NCBIfam" id="TIGR00573">
    <property type="entry name" value="dnaq"/>
    <property type="match status" value="1"/>
</dbReference>
<dbReference type="EMBL" id="PGTL01000006">
    <property type="protein sequence ID" value="PJF42952.1"/>
    <property type="molecule type" value="Genomic_DNA"/>
</dbReference>
<dbReference type="PROSITE" id="PS51193">
    <property type="entry name" value="HELICASE_ATP_BIND_2"/>
    <property type="match status" value="1"/>
</dbReference>
<dbReference type="Pfam" id="PF00929">
    <property type="entry name" value="RNase_T"/>
    <property type="match status" value="1"/>
</dbReference>
<keyword evidence="1" id="KW-0547">Nucleotide-binding</keyword>
<keyword evidence="4" id="KW-0067">ATP-binding</keyword>
<dbReference type="GO" id="GO:0008408">
    <property type="term" value="F:3'-5' exonuclease activity"/>
    <property type="evidence" value="ECO:0007669"/>
    <property type="project" value="TreeGrafter"/>
</dbReference>
<dbReference type="Gene3D" id="3.30.420.10">
    <property type="entry name" value="Ribonuclease H-like superfamily/Ribonuclease H"/>
    <property type="match status" value="1"/>
</dbReference>
<proteinExistence type="predicted"/>
<dbReference type="InterPro" id="IPR006054">
    <property type="entry name" value="DnaQ"/>
</dbReference>
<dbReference type="PANTHER" id="PTHR30231:SF41">
    <property type="entry name" value="DNA POLYMERASE III SUBUNIT EPSILON"/>
    <property type="match status" value="1"/>
</dbReference>
<dbReference type="SMART" id="SM00491">
    <property type="entry name" value="HELICc2"/>
    <property type="match status" value="1"/>
</dbReference>
<dbReference type="GO" id="GO:0003887">
    <property type="term" value="F:DNA-directed DNA polymerase activity"/>
    <property type="evidence" value="ECO:0007669"/>
    <property type="project" value="InterPro"/>
</dbReference>
<sequence>MLGLQFLPQSRLHAILRRKFKLQPRSRSARIGRVVMRGIFVALDLETTGLDAADAHIIEIGAAKFRDGALIETYRTLVNPMVTIPAHVTDITGIRNEDMIGAPKLADVLPRLQAFVGDSVLVGHNIEFDLRFLNKHKLFTEHKAADTYELASVLLPKASRYNLNALMQHFNIAPEGDYHRALTDAIASGRLYYALWQKLLSLPLSLVREIAQLAAPLAWRGTLPFEAALHERATEAAAHDDPISGAFQAALEQPPLLPLATLPPLAAEPAAPLLSAFESAQFLMYEFAPNPSDAPPYLELAARWALQQAEPVVITYGSEALRQRLQERDLPALRARYPALRAQFLHRRAAYLCPSRLQTLRRQGAQNIDELRLLAKTLVWLAEGGAVSAPQPSIRGSAEYSAWEQLSAEAESCTADRCQSQMGGRCPMQRDRQLAAQAHLILADHGTLAAEIHGHDPLLPPFTRLIVDEANLLEDLATESQHKRLDAARLRRQLAEIGDVQHALIGDILAEAAGKLPPKPEASLTHFCNSLAQAAVHVPYHLDNLFRALQAFIEATTDAQPSEFALTIRLTETMRNKAAFDQVRAAWSILGQFTQSLSNALAQLAKQLVIYHEKYALSRQLAFRTQGAAQMMRHLHDSLEAYLNGTRSEAVLWLELSAEPNRGRRLTLHSAPLQPSNLLAAHLWRKLKMAIITGTALRVGEDFGYLRERLGLPEHTLTCSEASQARQALIFLPTDAPEPSEGERYTRYLERAVIELAVTTQGRLLALFSSFTQLRQSAQTIAARLRLGNLVTLDQSDGSSQDALLEGFRAVGKGAVLLGVRGAWDEVTFDEEELQAVLLTRLPFAVPNDPLFIARGESYENAFQHYAVPLAVLRFRQTVGRLLERQRKRIALVILDKRMISRDYAQTFLDSLPPSQIVRAPLEQMAATVRSWLEGALT</sequence>
<evidence type="ECO:0000256" key="1">
    <source>
        <dbReference type="ARBA" id="ARBA00022741"/>
    </source>
</evidence>
<accession>A0A2M8PZI1</accession>
<dbReference type="GO" id="GO:0003677">
    <property type="term" value="F:DNA binding"/>
    <property type="evidence" value="ECO:0007669"/>
    <property type="project" value="InterPro"/>
</dbReference>
<dbReference type="InterPro" id="IPR012337">
    <property type="entry name" value="RNaseH-like_sf"/>
</dbReference>
<comment type="caution">
    <text evidence="6">The sequence shown here is derived from an EMBL/GenBank/DDBJ whole genome shotgun (WGS) entry which is preliminary data.</text>
</comment>
<dbReference type="InterPro" id="IPR027417">
    <property type="entry name" value="P-loop_NTPase"/>
</dbReference>
<dbReference type="Proteomes" id="UP000228947">
    <property type="component" value="Unassembled WGS sequence"/>
</dbReference>
<dbReference type="GO" id="GO:0005524">
    <property type="term" value="F:ATP binding"/>
    <property type="evidence" value="ECO:0007669"/>
    <property type="project" value="UniProtKB-KW"/>
</dbReference>
<dbReference type="GO" id="GO:0005829">
    <property type="term" value="C:cytosol"/>
    <property type="evidence" value="ECO:0007669"/>
    <property type="project" value="TreeGrafter"/>
</dbReference>
<organism evidence="6 7">
    <name type="scientific">Candidatus Thermofonsia Clade 1 bacterium</name>
    <dbReference type="NCBI Taxonomy" id="2364210"/>
    <lineage>
        <taxon>Bacteria</taxon>
        <taxon>Bacillati</taxon>
        <taxon>Chloroflexota</taxon>
        <taxon>Candidatus Thermofontia</taxon>
        <taxon>Candidatus Thermofonsia Clade 1</taxon>
    </lineage>
</organism>
<dbReference type="FunFam" id="3.30.420.10:FF:000045">
    <property type="entry name" value="3'-5' exonuclease DinG"/>
    <property type="match status" value="1"/>
</dbReference>
<dbReference type="GO" id="GO:0045004">
    <property type="term" value="P:DNA replication proofreading"/>
    <property type="evidence" value="ECO:0007669"/>
    <property type="project" value="TreeGrafter"/>
</dbReference>
<dbReference type="CDD" id="cd06127">
    <property type="entry name" value="DEDDh"/>
    <property type="match status" value="1"/>
</dbReference>
<evidence type="ECO:0000256" key="4">
    <source>
        <dbReference type="ARBA" id="ARBA00022840"/>
    </source>
</evidence>
<evidence type="ECO:0000256" key="2">
    <source>
        <dbReference type="ARBA" id="ARBA00022801"/>
    </source>
</evidence>
<dbReference type="Pfam" id="PF13307">
    <property type="entry name" value="Helicase_C_2"/>
    <property type="match status" value="1"/>
</dbReference>
<dbReference type="GO" id="GO:0004386">
    <property type="term" value="F:helicase activity"/>
    <property type="evidence" value="ECO:0007669"/>
    <property type="project" value="InterPro"/>
</dbReference>
<feature type="domain" description="Helicase ATP-binding" evidence="5">
    <location>
        <begin position="252"/>
        <end position="520"/>
    </location>
</feature>